<feature type="domain" description="Histidine kinase" evidence="7">
    <location>
        <begin position="10"/>
        <end position="215"/>
    </location>
</feature>
<dbReference type="EC" id="2.7.13.3" evidence="2"/>
<gene>
    <name evidence="8" type="ORF">H8S44_02545</name>
</gene>
<proteinExistence type="predicted"/>
<dbReference type="InterPro" id="IPR005467">
    <property type="entry name" value="His_kinase_dom"/>
</dbReference>
<keyword evidence="9" id="KW-1185">Reference proteome</keyword>
<keyword evidence="4" id="KW-0808">Transferase</keyword>
<reference evidence="8" key="1">
    <citation type="submission" date="2020-08" db="EMBL/GenBank/DDBJ databases">
        <title>Genome public.</title>
        <authorList>
            <person name="Liu C."/>
            <person name="Sun Q."/>
        </authorList>
    </citation>
    <scope>NUCLEOTIDE SEQUENCE</scope>
    <source>
        <strain evidence="8">NSJ-68</strain>
    </source>
</reference>
<dbReference type="PRINTS" id="PR00344">
    <property type="entry name" value="BCTRLSENSOR"/>
</dbReference>
<keyword evidence="3" id="KW-0597">Phosphoprotein</keyword>
<evidence type="ECO:0000256" key="5">
    <source>
        <dbReference type="ARBA" id="ARBA00022777"/>
    </source>
</evidence>
<evidence type="ECO:0000256" key="6">
    <source>
        <dbReference type="ARBA" id="ARBA00023012"/>
    </source>
</evidence>
<dbReference type="Pfam" id="PF00512">
    <property type="entry name" value="HisKA"/>
    <property type="match status" value="1"/>
</dbReference>
<dbReference type="SUPFAM" id="SSF47384">
    <property type="entry name" value="Homodimeric domain of signal transducing histidine kinase"/>
    <property type="match status" value="1"/>
</dbReference>
<evidence type="ECO:0000313" key="8">
    <source>
        <dbReference type="EMBL" id="MBC5658667.1"/>
    </source>
</evidence>
<dbReference type="InterPro" id="IPR004358">
    <property type="entry name" value="Sig_transdc_His_kin-like_C"/>
</dbReference>
<evidence type="ECO:0000259" key="7">
    <source>
        <dbReference type="PROSITE" id="PS50109"/>
    </source>
</evidence>
<accession>A0A923LAM9</accession>
<evidence type="ECO:0000256" key="4">
    <source>
        <dbReference type="ARBA" id="ARBA00022679"/>
    </source>
</evidence>
<dbReference type="InterPro" id="IPR050736">
    <property type="entry name" value="Sensor_HK_Regulatory"/>
</dbReference>
<name>A0A923LAM9_9FIRM</name>
<dbReference type="Pfam" id="PF02518">
    <property type="entry name" value="HATPase_c"/>
    <property type="match status" value="1"/>
</dbReference>
<dbReference type="Proteomes" id="UP000649345">
    <property type="component" value="Unassembled WGS sequence"/>
</dbReference>
<evidence type="ECO:0000313" key="9">
    <source>
        <dbReference type="Proteomes" id="UP000649345"/>
    </source>
</evidence>
<dbReference type="InterPro" id="IPR036097">
    <property type="entry name" value="HisK_dim/P_sf"/>
</dbReference>
<comment type="caution">
    <text evidence="8">The sequence shown here is derived from an EMBL/GenBank/DDBJ whole genome shotgun (WGS) entry which is preliminary data.</text>
</comment>
<dbReference type="AlphaFoldDB" id="A0A923LAM9"/>
<dbReference type="InterPro" id="IPR003661">
    <property type="entry name" value="HisK_dim/P_dom"/>
</dbReference>
<comment type="catalytic activity">
    <reaction evidence="1">
        <text>ATP + protein L-histidine = ADP + protein N-phospho-L-histidine.</text>
        <dbReference type="EC" id="2.7.13.3"/>
    </reaction>
</comment>
<dbReference type="SMART" id="SM00387">
    <property type="entry name" value="HATPase_c"/>
    <property type="match status" value="1"/>
</dbReference>
<dbReference type="GO" id="GO:0000155">
    <property type="term" value="F:phosphorelay sensor kinase activity"/>
    <property type="evidence" value="ECO:0007669"/>
    <property type="project" value="InterPro"/>
</dbReference>
<evidence type="ECO:0000256" key="2">
    <source>
        <dbReference type="ARBA" id="ARBA00012438"/>
    </source>
</evidence>
<dbReference type="RefSeq" id="WP_186872641.1">
    <property type="nucleotide sequence ID" value="NZ_JACOOR010000001.1"/>
</dbReference>
<dbReference type="Gene3D" id="1.10.287.130">
    <property type="match status" value="1"/>
</dbReference>
<dbReference type="SUPFAM" id="SSF55874">
    <property type="entry name" value="ATPase domain of HSP90 chaperone/DNA topoisomerase II/histidine kinase"/>
    <property type="match status" value="1"/>
</dbReference>
<dbReference type="Gene3D" id="3.30.565.10">
    <property type="entry name" value="Histidine kinase-like ATPase, C-terminal domain"/>
    <property type="match status" value="1"/>
</dbReference>
<organism evidence="8 9">
    <name type="scientific">Anaerosacchariphilus hominis</name>
    <dbReference type="NCBI Taxonomy" id="2763017"/>
    <lineage>
        <taxon>Bacteria</taxon>
        <taxon>Bacillati</taxon>
        <taxon>Bacillota</taxon>
        <taxon>Clostridia</taxon>
        <taxon>Lachnospirales</taxon>
        <taxon>Lachnospiraceae</taxon>
        <taxon>Anaerosacchariphilus</taxon>
    </lineage>
</organism>
<keyword evidence="5 8" id="KW-0418">Kinase</keyword>
<evidence type="ECO:0000256" key="1">
    <source>
        <dbReference type="ARBA" id="ARBA00000085"/>
    </source>
</evidence>
<sequence length="215" mass="24195">MNDTNFTVSKIAHEIRNPLTLINSSLQLIQSMHPEVREFQFWSQTLEDVEYLSQLLNDLSTYTDNRRFFMCEVDLREIFLALEQSLQPYLLEQGLNLSVHLPAQLPPVFGNPVKLKQAFLNLLKNAFEASARNDCVSLSARKYLDQIIIRITDNGCGMTPEVLETLFTPFATHKSGGTGLGLAITKKIIEAHYGKIEVSSTPGRGTVFTITLPHI</sequence>
<dbReference type="EMBL" id="JACOOR010000001">
    <property type="protein sequence ID" value="MBC5658667.1"/>
    <property type="molecule type" value="Genomic_DNA"/>
</dbReference>
<dbReference type="PANTHER" id="PTHR43711">
    <property type="entry name" value="TWO-COMPONENT HISTIDINE KINASE"/>
    <property type="match status" value="1"/>
</dbReference>
<dbReference type="CDD" id="cd00082">
    <property type="entry name" value="HisKA"/>
    <property type="match status" value="1"/>
</dbReference>
<dbReference type="PANTHER" id="PTHR43711:SF1">
    <property type="entry name" value="HISTIDINE KINASE 1"/>
    <property type="match status" value="1"/>
</dbReference>
<dbReference type="InterPro" id="IPR036890">
    <property type="entry name" value="HATPase_C_sf"/>
</dbReference>
<evidence type="ECO:0000256" key="3">
    <source>
        <dbReference type="ARBA" id="ARBA00022553"/>
    </source>
</evidence>
<keyword evidence="6" id="KW-0902">Two-component regulatory system</keyword>
<dbReference type="InterPro" id="IPR003594">
    <property type="entry name" value="HATPase_dom"/>
</dbReference>
<dbReference type="SMART" id="SM00388">
    <property type="entry name" value="HisKA"/>
    <property type="match status" value="1"/>
</dbReference>
<protein>
    <recommendedName>
        <fullName evidence="2">histidine kinase</fullName>
        <ecNumber evidence="2">2.7.13.3</ecNumber>
    </recommendedName>
</protein>
<dbReference type="PROSITE" id="PS50109">
    <property type="entry name" value="HIS_KIN"/>
    <property type="match status" value="1"/>
</dbReference>